<dbReference type="EMBL" id="CAJZBQ010000027">
    <property type="protein sequence ID" value="CAG9320847.1"/>
    <property type="molecule type" value="Genomic_DNA"/>
</dbReference>
<accession>A0AAU9JJ38</accession>
<proteinExistence type="inferred from homology"/>
<evidence type="ECO:0000313" key="6">
    <source>
        <dbReference type="EMBL" id="CAG9320847.1"/>
    </source>
</evidence>
<organism evidence="6 7">
    <name type="scientific">Blepharisma stoltei</name>
    <dbReference type="NCBI Taxonomy" id="1481888"/>
    <lineage>
        <taxon>Eukaryota</taxon>
        <taxon>Sar</taxon>
        <taxon>Alveolata</taxon>
        <taxon>Ciliophora</taxon>
        <taxon>Postciliodesmatophora</taxon>
        <taxon>Heterotrichea</taxon>
        <taxon>Heterotrichida</taxon>
        <taxon>Blepharismidae</taxon>
        <taxon>Blepharisma</taxon>
    </lineage>
</organism>
<keyword evidence="7" id="KW-1185">Reference proteome</keyword>
<dbReference type="Gene3D" id="1.25.40.180">
    <property type="match status" value="1"/>
</dbReference>
<evidence type="ECO:0000313" key="7">
    <source>
        <dbReference type="Proteomes" id="UP001162131"/>
    </source>
</evidence>
<evidence type="ECO:0000256" key="4">
    <source>
        <dbReference type="SAM" id="MobiDB-lite"/>
    </source>
</evidence>
<reference evidence="6" key="1">
    <citation type="submission" date="2021-09" db="EMBL/GenBank/DDBJ databases">
        <authorList>
            <consortium name="AG Swart"/>
            <person name="Singh M."/>
            <person name="Singh A."/>
            <person name="Seah K."/>
            <person name="Emmerich C."/>
        </authorList>
    </citation>
    <scope>NUCLEOTIDE SEQUENCE</scope>
    <source>
        <strain evidence="6">ATCC30299</strain>
    </source>
</reference>
<dbReference type="GO" id="GO:0003729">
    <property type="term" value="F:mRNA binding"/>
    <property type="evidence" value="ECO:0007669"/>
    <property type="project" value="TreeGrafter"/>
</dbReference>
<dbReference type="SMART" id="SM00543">
    <property type="entry name" value="MIF4G"/>
    <property type="match status" value="1"/>
</dbReference>
<dbReference type="PANTHER" id="PTHR23253:SF9">
    <property type="entry name" value="EUKARYOTIC TRANSLATION INITIATION FACTOR 4 GAMMA 2"/>
    <property type="match status" value="1"/>
</dbReference>
<dbReference type="AlphaFoldDB" id="A0AAU9JJ38"/>
<keyword evidence="2" id="KW-0396">Initiation factor</keyword>
<dbReference type="InterPro" id="IPR003890">
    <property type="entry name" value="MIF4G-like_typ-3"/>
</dbReference>
<evidence type="ECO:0000259" key="5">
    <source>
        <dbReference type="SMART" id="SM00543"/>
    </source>
</evidence>
<dbReference type="PANTHER" id="PTHR23253">
    <property type="entry name" value="EUKARYOTIC TRANSLATION INITIATION FACTOR 4 GAMMA"/>
    <property type="match status" value="1"/>
</dbReference>
<comment type="caution">
    <text evidence="6">The sequence shown here is derived from an EMBL/GenBank/DDBJ whole genome shotgun (WGS) entry which is preliminary data.</text>
</comment>
<evidence type="ECO:0000256" key="2">
    <source>
        <dbReference type="ARBA" id="ARBA00022540"/>
    </source>
</evidence>
<dbReference type="GO" id="GO:0003743">
    <property type="term" value="F:translation initiation factor activity"/>
    <property type="evidence" value="ECO:0007669"/>
    <property type="project" value="UniProtKB-KW"/>
</dbReference>
<feature type="region of interest" description="Disordered" evidence="4">
    <location>
        <begin position="45"/>
        <end position="64"/>
    </location>
</feature>
<evidence type="ECO:0000256" key="1">
    <source>
        <dbReference type="ARBA" id="ARBA00005775"/>
    </source>
</evidence>
<sequence length="528" mass="61281">MQGPDSRQGLLPKRISSAPPDQGQPHLKDSPKKSAFNSTAEEFVPGAISIPKSEPTKWNPTAFEFVPGTPTSTLPSSLQPSAKEFVSVNFSPSASEFIPTISSTSFEPSTLPSTTPFIQEADPIQEPILEEEESDDDYSSDSGSSWDPYIKVEKVNGRFVYPYDIIWSLKEQFENHSDFKNIDQELSAISQRTILIKRREHRHNTKKMSQKDREWREKERQAQQPMVLNWRREKTKEEEKIFHRARVHTEKLKATVEDEEKVKRQVRVTLNKLSPNNLDKLQDQLLQIARESYEKLGLLVKGIFDKAWSEQKYTQMYAKLCGYFKDQFEGFKYPDDESKTKNHFKHKLLHICEEAFSYNPEDNYLEGLNEEQKENKRNLLKKKTLGNVRFIGELFNVKLITARVVLQCVHDLVGLPGKHDPPDRVISDQIDEDKLEGACILLGTGGGSFERNVLKPETTRIFDYLGSLLEHRSGELSNKLRFYIMNLMDERKNNWQKSNKEEVKKIEDIHAEFHREQNEIAKRHENRR</sequence>
<dbReference type="InterPro" id="IPR016024">
    <property type="entry name" value="ARM-type_fold"/>
</dbReference>
<dbReference type="Proteomes" id="UP001162131">
    <property type="component" value="Unassembled WGS sequence"/>
</dbReference>
<comment type="similarity">
    <text evidence="1">Belongs to the eukaryotic initiation factor 4G family.</text>
</comment>
<evidence type="ECO:0000256" key="3">
    <source>
        <dbReference type="ARBA" id="ARBA00022917"/>
    </source>
</evidence>
<dbReference type="GO" id="GO:0016281">
    <property type="term" value="C:eukaryotic translation initiation factor 4F complex"/>
    <property type="evidence" value="ECO:0007669"/>
    <property type="project" value="TreeGrafter"/>
</dbReference>
<feature type="domain" description="MIF4G" evidence="5">
    <location>
        <begin position="263"/>
        <end position="494"/>
    </location>
</feature>
<feature type="region of interest" description="Disordered" evidence="4">
    <location>
        <begin position="1"/>
        <end position="37"/>
    </location>
</feature>
<dbReference type="Pfam" id="PF02854">
    <property type="entry name" value="MIF4G"/>
    <property type="match status" value="1"/>
</dbReference>
<name>A0AAU9JJ38_9CILI</name>
<protein>
    <recommendedName>
        <fullName evidence="5">MIF4G domain-containing protein</fullName>
    </recommendedName>
</protein>
<dbReference type="SUPFAM" id="SSF48371">
    <property type="entry name" value="ARM repeat"/>
    <property type="match status" value="1"/>
</dbReference>
<keyword evidence="3" id="KW-0648">Protein biosynthesis</keyword>
<gene>
    <name evidence="6" type="ORF">BSTOLATCC_MIC27426</name>
</gene>